<dbReference type="CDD" id="cd10210">
    <property type="entry name" value="ASKHA_NBD_Arp6"/>
    <property type="match status" value="1"/>
</dbReference>
<dbReference type="Gene3D" id="3.30.420.40">
    <property type="match status" value="2"/>
</dbReference>
<comment type="subcellular location">
    <subcellularLocation>
        <location evidence="1">Cytoplasm</location>
    </subcellularLocation>
</comment>
<evidence type="ECO:0008006" key="5">
    <source>
        <dbReference type="Google" id="ProtNLM"/>
    </source>
</evidence>
<dbReference type="InterPro" id="IPR004000">
    <property type="entry name" value="Actin"/>
</dbReference>
<evidence type="ECO:0000313" key="4">
    <source>
        <dbReference type="EMBL" id="CAE0767456.1"/>
    </source>
</evidence>
<evidence type="ECO:0000256" key="3">
    <source>
        <dbReference type="ARBA" id="ARBA00022490"/>
    </source>
</evidence>
<protein>
    <recommendedName>
        <fullName evidence="5">Actin-related protein 6</fullName>
    </recommendedName>
</protein>
<accession>A0A7S4BIW2</accession>
<dbReference type="GO" id="GO:0005737">
    <property type="term" value="C:cytoplasm"/>
    <property type="evidence" value="ECO:0007669"/>
    <property type="project" value="UniProtKB-SubCell"/>
</dbReference>
<comment type="similarity">
    <text evidence="2">Belongs to the actin family. ARP6 subfamily.</text>
</comment>
<dbReference type="Gene3D" id="2.30.36.70">
    <property type="entry name" value="Actin, Chain A, domain 2"/>
    <property type="match status" value="1"/>
</dbReference>
<dbReference type="PANTHER" id="PTHR11937">
    <property type="entry name" value="ACTIN"/>
    <property type="match status" value="1"/>
</dbReference>
<dbReference type="FunFam" id="3.90.640.10:FF:000014">
    <property type="entry name" value="Putative actin-related protein 6"/>
    <property type="match status" value="1"/>
</dbReference>
<dbReference type="SMART" id="SM00268">
    <property type="entry name" value="ACTIN"/>
    <property type="match status" value="1"/>
</dbReference>
<dbReference type="InterPro" id="IPR043129">
    <property type="entry name" value="ATPase_NBD"/>
</dbReference>
<keyword evidence="3" id="KW-0963">Cytoplasm</keyword>
<dbReference type="Gene3D" id="3.90.640.10">
    <property type="entry name" value="Actin, Chain A, domain 4"/>
    <property type="match status" value="1"/>
</dbReference>
<name>A0A7S4BIW2_CHRCT</name>
<organism evidence="4">
    <name type="scientific">Chrysotila carterae</name>
    <name type="common">Marine alga</name>
    <name type="synonym">Syracosphaera carterae</name>
    <dbReference type="NCBI Taxonomy" id="13221"/>
    <lineage>
        <taxon>Eukaryota</taxon>
        <taxon>Haptista</taxon>
        <taxon>Haptophyta</taxon>
        <taxon>Prymnesiophyceae</taxon>
        <taxon>Isochrysidales</taxon>
        <taxon>Isochrysidaceae</taxon>
        <taxon>Chrysotila</taxon>
    </lineage>
</organism>
<evidence type="ECO:0000256" key="1">
    <source>
        <dbReference type="ARBA" id="ARBA00004496"/>
    </source>
</evidence>
<dbReference type="AlphaFoldDB" id="A0A7S4BIW2"/>
<evidence type="ECO:0000256" key="2">
    <source>
        <dbReference type="ARBA" id="ARBA00005665"/>
    </source>
</evidence>
<reference evidence="4" key="1">
    <citation type="submission" date="2021-01" db="EMBL/GenBank/DDBJ databases">
        <authorList>
            <person name="Corre E."/>
            <person name="Pelletier E."/>
            <person name="Niang G."/>
            <person name="Scheremetjew M."/>
            <person name="Finn R."/>
            <person name="Kale V."/>
            <person name="Holt S."/>
            <person name="Cochrane G."/>
            <person name="Meng A."/>
            <person name="Brown T."/>
            <person name="Cohen L."/>
        </authorList>
    </citation>
    <scope>NUCLEOTIDE SEQUENCE</scope>
    <source>
        <strain evidence="4">CCMP645</strain>
    </source>
</reference>
<dbReference type="GO" id="GO:0005634">
    <property type="term" value="C:nucleus"/>
    <property type="evidence" value="ECO:0007669"/>
    <property type="project" value="UniProtKB-ARBA"/>
</dbReference>
<dbReference type="Pfam" id="PF00022">
    <property type="entry name" value="Actin"/>
    <property type="match status" value="1"/>
</dbReference>
<gene>
    <name evidence="4" type="ORF">PCAR00345_LOCUS20068</name>
</gene>
<dbReference type="SUPFAM" id="SSF53067">
    <property type="entry name" value="Actin-like ATPase domain"/>
    <property type="match status" value="2"/>
</dbReference>
<proteinExistence type="inferred from homology"/>
<dbReference type="FunFam" id="3.30.420.40:FF:000058">
    <property type="entry name" value="Putative actin-related protein 5"/>
    <property type="match status" value="1"/>
</dbReference>
<sequence length="417" mass="45617">MPVTVVLDNGAGKVKAGFAGEATPRCEATNGMARSRTVGASRTLIADQIDTCNDPSGLQYRRALERGCLVNWDTEAQVWGRLLGSEVLKVNPAECSLMLSEIPMCPTAIQDTLDEMVFEHFGFESYCTRPAPVLASLAVAEEQKQMPPRVASLVLDCGFSATHAVPIFGSTAFNFAIKRLNVGGKMLTNQLKQVVSYRSYNVMDETHLVNDVKERLCYVSLDFQSELALSRFKGRKNTLRREYVLPDYVSSTVGTIRDPSAPVAAPQADADGNPPLKKKAVSANDEQALMLSNERICVPEILFNPSDIGIEQAGVPEVIVQAVEACIPDVREALYGNIMITGGCSLFPNFKERLERELRQIVPTEFDIGVTAAAAPTLSAWRGGSIFASNDDYPAQVVTKQEYREEGHALCRRRFSA</sequence>
<dbReference type="EMBL" id="HBIZ01031509">
    <property type="protein sequence ID" value="CAE0767456.1"/>
    <property type="molecule type" value="Transcribed_RNA"/>
</dbReference>